<dbReference type="RefSeq" id="WP_309799557.1">
    <property type="nucleotide sequence ID" value="NZ_BAAAHY010000007.1"/>
</dbReference>
<feature type="domain" description="Phosphotyrosine protein phosphatase I" evidence="1">
    <location>
        <begin position="5"/>
        <end position="188"/>
    </location>
</feature>
<dbReference type="GO" id="GO:0004725">
    <property type="term" value="F:protein tyrosine phosphatase activity"/>
    <property type="evidence" value="ECO:0007669"/>
    <property type="project" value="UniProtKB-EC"/>
</dbReference>
<comment type="caution">
    <text evidence="2">The sequence shown here is derived from an EMBL/GenBank/DDBJ whole genome shotgun (WGS) entry which is preliminary data.</text>
</comment>
<dbReference type="Pfam" id="PF01451">
    <property type="entry name" value="LMWPc"/>
    <property type="match status" value="1"/>
</dbReference>
<dbReference type="SUPFAM" id="SSF52788">
    <property type="entry name" value="Phosphotyrosine protein phosphatases I"/>
    <property type="match status" value="1"/>
</dbReference>
<dbReference type="Proteomes" id="UP001185069">
    <property type="component" value="Unassembled WGS sequence"/>
</dbReference>
<sequence length="201" mass="21852">MPTDQGILFVCTGNICRSAYAQYRLRLALQPLGDQRPRILSRGTHVNAELRPPQELTGIVPLDTALELSRHVPRQLGDRDVQDASVILAASEEHLADALRRAPVQMKRAFTLTEFARAANLAGAGPRLAAPGADRWETLRQVAAAHRSGIRAELREDLNIADPYGRDAASYQTMIAAVDRCIDDIAGFLLADSISTASSLD</sequence>
<dbReference type="EC" id="3.1.3.48" evidence="2"/>
<keyword evidence="3" id="KW-1185">Reference proteome</keyword>
<accession>A0ABU1JDF1</accession>
<dbReference type="InterPro" id="IPR050438">
    <property type="entry name" value="LMW_PTPase"/>
</dbReference>
<name>A0ABU1JDF1_9MICC</name>
<organism evidence="2 3">
    <name type="scientific">Arthrobacter russicus</name>
    <dbReference type="NCBI Taxonomy" id="172040"/>
    <lineage>
        <taxon>Bacteria</taxon>
        <taxon>Bacillati</taxon>
        <taxon>Actinomycetota</taxon>
        <taxon>Actinomycetes</taxon>
        <taxon>Micrococcales</taxon>
        <taxon>Micrococcaceae</taxon>
        <taxon>Arthrobacter</taxon>
    </lineage>
</organism>
<reference evidence="2 3" key="1">
    <citation type="submission" date="2023-07" db="EMBL/GenBank/DDBJ databases">
        <title>Sequencing the genomes of 1000 actinobacteria strains.</title>
        <authorList>
            <person name="Klenk H.-P."/>
        </authorList>
    </citation>
    <scope>NUCLEOTIDE SEQUENCE [LARGE SCALE GENOMIC DNA]</scope>
    <source>
        <strain evidence="2 3">DSM 14555</strain>
    </source>
</reference>
<protein>
    <submittedName>
        <fullName evidence="2">Protein-tyrosine phosphatase</fullName>
        <ecNumber evidence="2">3.1.3.48</ecNumber>
    </submittedName>
</protein>
<dbReference type="InterPro" id="IPR023485">
    <property type="entry name" value="Ptyr_pPase"/>
</dbReference>
<gene>
    <name evidence="2" type="ORF">JOE69_002692</name>
</gene>
<evidence type="ECO:0000313" key="3">
    <source>
        <dbReference type="Proteomes" id="UP001185069"/>
    </source>
</evidence>
<dbReference type="EMBL" id="JAVDQF010000001">
    <property type="protein sequence ID" value="MDR6270454.1"/>
    <property type="molecule type" value="Genomic_DNA"/>
</dbReference>
<dbReference type="SMART" id="SM00226">
    <property type="entry name" value="LMWPc"/>
    <property type="match status" value="1"/>
</dbReference>
<dbReference type="PANTHER" id="PTHR11717">
    <property type="entry name" value="LOW MOLECULAR WEIGHT PROTEIN TYROSINE PHOSPHATASE"/>
    <property type="match status" value="1"/>
</dbReference>
<proteinExistence type="predicted"/>
<dbReference type="Gene3D" id="3.40.50.2300">
    <property type="match status" value="1"/>
</dbReference>
<evidence type="ECO:0000259" key="1">
    <source>
        <dbReference type="SMART" id="SM00226"/>
    </source>
</evidence>
<dbReference type="InterPro" id="IPR036196">
    <property type="entry name" value="Ptyr_pPase_sf"/>
</dbReference>
<keyword evidence="2" id="KW-0378">Hydrolase</keyword>
<evidence type="ECO:0000313" key="2">
    <source>
        <dbReference type="EMBL" id="MDR6270454.1"/>
    </source>
</evidence>
<dbReference type="PANTHER" id="PTHR11717:SF31">
    <property type="entry name" value="LOW MOLECULAR WEIGHT PROTEIN-TYROSINE-PHOSPHATASE ETP-RELATED"/>
    <property type="match status" value="1"/>
</dbReference>